<accession>A0A2P2NGM7</accession>
<dbReference type="AlphaFoldDB" id="A0A2P2NGM7"/>
<dbReference type="EMBL" id="GGEC01061162">
    <property type="protein sequence ID" value="MBX41646.1"/>
    <property type="molecule type" value="Transcribed_RNA"/>
</dbReference>
<reference evidence="1" key="1">
    <citation type="submission" date="2018-02" db="EMBL/GenBank/DDBJ databases">
        <title>Rhizophora mucronata_Transcriptome.</title>
        <authorList>
            <person name="Meera S.P."/>
            <person name="Sreeshan A."/>
            <person name="Augustine A."/>
        </authorList>
    </citation>
    <scope>NUCLEOTIDE SEQUENCE</scope>
    <source>
        <tissue evidence="1">Leaf</tissue>
    </source>
</reference>
<organism evidence="1">
    <name type="scientific">Rhizophora mucronata</name>
    <name type="common">Asiatic mangrove</name>
    <dbReference type="NCBI Taxonomy" id="61149"/>
    <lineage>
        <taxon>Eukaryota</taxon>
        <taxon>Viridiplantae</taxon>
        <taxon>Streptophyta</taxon>
        <taxon>Embryophyta</taxon>
        <taxon>Tracheophyta</taxon>
        <taxon>Spermatophyta</taxon>
        <taxon>Magnoliopsida</taxon>
        <taxon>eudicotyledons</taxon>
        <taxon>Gunneridae</taxon>
        <taxon>Pentapetalae</taxon>
        <taxon>rosids</taxon>
        <taxon>fabids</taxon>
        <taxon>Malpighiales</taxon>
        <taxon>Rhizophoraceae</taxon>
        <taxon>Rhizophora</taxon>
    </lineage>
</organism>
<protein>
    <submittedName>
        <fullName evidence="1">Uncharacterized protein</fullName>
    </submittedName>
</protein>
<evidence type="ECO:0000313" key="1">
    <source>
        <dbReference type="EMBL" id="MBX41646.1"/>
    </source>
</evidence>
<proteinExistence type="predicted"/>
<sequence length="43" mass="4857">MEPSSADTTANDYILLSKITSPVNSIEEMGYSHRGNYKKFDFV</sequence>
<name>A0A2P2NGM7_RHIMU</name>